<dbReference type="CDD" id="cd13746">
    <property type="entry name" value="Sir4p-SID_like"/>
    <property type="match status" value="1"/>
</dbReference>
<feature type="region of interest" description="Disordered" evidence="1">
    <location>
        <begin position="297"/>
        <end position="406"/>
    </location>
</feature>
<dbReference type="GeneID" id="11496289"/>
<dbReference type="STRING" id="1071378.G0W8P4"/>
<feature type="compositionally biased region" description="Polar residues" evidence="1">
    <location>
        <begin position="339"/>
        <end position="353"/>
    </location>
</feature>
<feature type="compositionally biased region" description="Basic and acidic residues" evidence="1">
    <location>
        <begin position="804"/>
        <end position="814"/>
    </location>
</feature>
<protein>
    <recommendedName>
        <fullName evidence="2">Sir4 SID domain-containing protein</fullName>
    </recommendedName>
</protein>
<feature type="compositionally biased region" description="Basic residues" evidence="1">
    <location>
        <begin position="37"/>
        <end position="46"/>
    </location>
</feature>
<feature type="region of interest" description="Disordered" evidence="1">
    <location>
        <begin position="1"/>
        <end position="58"/>
    </location>
</feature>
<reference evidence="3 4" key="1">
    <citation type="journal article" date="2011" name="Proc. Natl. Acad. Sci. U.S.A.">
        <title>Evolutionary erosion of yeast sex chromosomes by mating-type switching accidents.</title>
        <authorList>
            <person name="Gordon J.L."/>
            <person name="Armisen D."/>
            <person name="Proux-Wera E."/>
            <person name="Oheigeartaigh S.S."/>
            <person name="Byrne K.P."/>
            <person name="Wolfe K.H."/>
        </authorList>
    </citation>
    <scope>NUCLEOTIDE SEQUENCE [LARGE SCALE GENOMIC DNA]</scope>
    <source>
        <strain evidence="4">ATCC 10597 / BCRC 20456 / CBS 421 / NBRC 0211 / NRRL Y-12639</strain>
    </source>
</reference>
<feature type="domain" description="Sir4 SID" evidence="2">
    <location>
        <begin position="990"/>
        <end position="1152"/>
    </location>
</feature>
<feature type="region of interest" description="Disordered" evidence="1">
    <location>
        <begin position="1327"/>
        <end position="1350"/>
    </location>
</feature>
<evidence type="ECO:0000256" key="1">
    <source>
        <dbReference type="SAM" id="MobiDB-lite"/>
    </source>
</evidence>
<feature type="compositionally biased region" description="Polar residues" evidence="1">
    <location>
        <begin position="388"/>
        <end position="397"/>
    </location>
</feature>
<dbReference type="eggNOG" id="ENOG502S6NU">
    <property type="taxonomic scope" value="Eukaryota"/>
</dbReference>
<feature type="compositionally biased region" description="Polar residues" evidence="1">
    <location>
        <begin position="1"/>
        <end position="12"/>
    </location>
</feature>
<dbReference type="EMBL" id="HE580269">
    <property type="protein sequence ID" value="CCD24155.1"/>
    <property type="molecule type" value="Genomic_DNA"/>
</dbReference>
<feature type="compositionally biased region" description="Basic and acidic residues" evidence="1">
    <location>
        <begin position="298"/>
        <end position="309"/>
    </location>
</feature>
<dbReference type="OMA" id="ETHSEIN"/>
<dbReference type="InterPro" id="IPR031556">
    <property type="entry name" value="SIR4_SID"/>
</dbReference>
<feature type="region of interest" description="Disordered" evidence="1">
    <location>
        <begin position="929"/>
        <end position="956"/>
    </location>
</feature>
<feature type="region of interest" description="Disordered" evidence="1">
    <location>
        <begin position="178"/>
        <end position="218"/>
    </location>
</feature>
<dbReference type="Gene3D" id="6.10.140.1820">
    <property type="match status" value="1"/>
</dbReference>
<feature type="compositionally biased region" description="Acidic residues" evidence="1">
    <location>
        <begin position="1333"/>
        <end position="1345"/>
    </location>
</feature>
<feature type="compositionally biased region" description="Polar residues" evidence="1">
    <location>
        <begin position="939"/>
        <end position="953"/>
    </location>
</feature>
<dbReference type="OrthoDB" id="4070763at2759"/>
<keyword evidence="4" id="KW-1185">Reference proteome</keyword>
<feature type="compositionally biased region" description="Basic and acidic residues" evidence="1">
    <location>
        <begin position="13"/>
        <end position="23"/>
    </location>
</feature>
<evidence type="ECO:0000313" key="4">
    <source>
        <dbReference type="Proteomes" id="UP000000689"/>
    </source>
</evidence>
<dbReference type="Pfam" id="PF16991">
    <property type="entry name" value="SIR4_SID"/>
    <property type="match status" value="1"/>
</dbReference>
<accession>G0W8P4</accession>
<gene>
    <name evidence="3" type="primary">NDAI0C04960</name>
    <name evidence="3" type="ordered locus">NDAI_0C04960</name>
</gene>
<feature type="region of interest" description="Disordered" evidence="1">
    <location>
        <begin position="1547"/>
        <end position="1577"/>
    </location>
</feature>
<proteinExistence type="predicted"/>
<feature type="compositionally biased region" description="Low complexity" evidence="1">
    <location>
        <begin position="186"/>
        <end position="195"/>
    </location>
</feature>
<dbReference type="KEGG" id="ndi:NDAI_0C04960"/>
<evidence type="ECO:0000313" key="3">
    <source>
        <dbReference type="EMBL" id="CCD24155.1"/>
    </source>
</evidence>
<dbReference type="HOGENOM" id="CLU_243087_0_0_1"/>
<feature type="region of interest" description="Disordered" evidence="1">
    <location>
        <begin position="619"/>
        <end position="658"/>
    </location>
</feature>
<feature type="compositionally biased region" description="Basic and acidic residues" evidence="1">
    <location>
        <begin position="1563"/>
        <end position="1572"/>
    </location>
</feature>
<feature type="compositionally biased region" description="Basic and acidic residues" evidence="1">
    <location>
        <begin position="619"/>
        <end position="629"/>
    </location>
</feature>
<evidence type="ECO:0000259" key="2">
    <source>
        <dbReference type="Pfam" id="PF16991"/>
    </source>
</evidence>
<sequence length="1633" mass="181641">MTNLSKSSNESTPSKDRPDKGNHEQLNSPNIPLMKYTNKKNSKAKKSQQSSGPSYILQKKAELVRKKALLSNVIRAHPEKQNPANFKIDRPSQLTNVSDSGLLSLLRSKTAFGKAIRNDLIETPKRKVPLLVTGKQSKSVEHRRYINKPNIVRSSSTIDAHNDRITPLPKLLVVDKTSENNETTEKNNNTKSPTSKGDENETKETPLNPVPFQRGPTSFLSNVRNMIRNNKSSADHSHPSTAKPKVITSKTPLKIVPAVPDVFSGSPKASENGSSDSSDISAEVNTALNSLSLIPTNTKKDVGDERTISSEELETVLPKHSNVDEVDSSNERAKDDVTSSDMPTNISTPSKITSEQEEGTENKNKVSNAQIVSNLPKIPPTNGLLPQVDTTASNIPSISAPDKKTATIQEDIEHEDKVSKESIITQSAKNISENESASHIADVSGMPLTDENTIDEVSPSSTLPNSPASDTLEIPIISSKLDDTDHVVEGKTDALSSGKDEGNTLESSSNKFLSQNITTKQNNVEALTPSNEANIDKQVQDEGYKHGVNANKHSSGTAKENAVANINIPPATNTFDKTKTKNIIPHKAIQSKANFERVVAESSLRSRLTELVKEVDLEERTTKEKDEQPHVSNFTGGLLFSNPGSVAPPKSAADRNSGGVITASEKHEFTQAPEHKGSLQNQDAPAIPTNLSSVKPSIKYSNVQASVSTPKNTNLPILPFKHSDVILPAPILTVQTDRRKDVEISAEPSVDVDMTVENVMNRSQTKASLPILQNKNSLTLPFNFSEEISPNPIPTAELDSGNHIGREGEQDTRSRVKTQTNMPLFVQNKTNSTKLGTTNSSMKTVESKEEVGSKSKLNAMERKRNNDDILESTKSKWSKVLWEEPESTSSQKNALLQLFSNVYNSSVASTSKTKSLASVLNKFTNKSTNTAATKSNNNEGNTSFIKENNTIFPSTPKPHRLKGSIISYSGSDVPKLEPISPVTTDFSTAKMEIIYIPDGAEEEAMKHGSNKGSTDVSSDSSDDFDDIEILDYIKNSSPVKGKTFEAELAASQEAPAAIDPYTERKMHDRILAIGVMEKLAAKTVYDKNSISDLIECGVVKHVPFVDDPKSSVTNNICSYNNYETSHAFFYQQLHKRDKLEYIPIDIPISEEYRKSHPVLKLEDLRNHKLDALTKVARPTSASNSSVQADKSSRGIWRNEWRETLKNATVYMDPTYPNNITDSEKRTVDEEFDKIRSIFETEFHVQFLAAFTTPAPNIVVIKGSPKDFGDEEHFKRYEKTVRESPVGRKLRIWSTEKTLRFFGNMNIDFEKLKFPTTMNAEGVPKHDVTNVSESSEEAENEIDEGSPDFRNYPSSSIGLLDHTIKPKEVIKEESLKGNIYPSEGVVTAIREIPQPIYQNVQGPAVISIKDESRHKKVQHEQTREEDMLVYFEGLIENLSKNMESRNQEILKSQEIIKSLSGLVMDNEVKLISQTAEVKRVEKIAEENEKELRRYKHLLKKRDHKVKKLTKRLISMQLSTETHQKTDKKLKKLLRKLAQKERQIKQLEKKCSNSEVNSNPKKSSKKDLKRGFKKDLKKPKNKPTFLYNLETSLQKSKMVGDISPIMQPVYFSDTIEQDGAEIPHREVRKIQHAYE</sequence>
<organism evidence="3 4">
    <name type="scientific">Naumovozyma dairenensis (strain ATCC 10597 / BCRC 20456 / CBS 421 / NBRC 0211 / NRRL Y-12639)</name>
    <name type="common">Saccharomyces dairenensis</name>
    <dbReference type="NCBI Taxonomy" id="1071378"/>
    <lineage>
        <taxon>Eukaryota</taxon>
        <taxon>Fungi</taxon>
        <taxon>Dikarya</taxon>
        <taxon>Ascomycota</taxon>
        <taxon>Saccharomycotina</taxon>
        <taxon>Saccharomycetes</taxon>
        <taxon>Saccharomycetales</taxon>
        <taxon>Saccharomycetaceae</taxon>
        <taxon>Naumovozyma</taxon>
    </lineage>
</organism>
<name>G0W8P4_NAUDC</name>
<feature type="compositionally biased region" description="Low complexity" evidence="1">
    <location>
        <begin position="929"/>
        <end position="938"/>
    </location>
</feature>
<feature type="region of interest" description="Disordered" evidence="1">
    <location>
        <begin position="230"/>
        <end position="280"/>
    </location>
</feature>
<dbReference type="RefSeq" id="XP_003669398.1">
    <property type="nucleotide sequence ID" value="XM_003669350.1"/>
</dbReference>
<feature type="region of interest" description="Disordered" evidence="1">
    <location>
        <begin position="792"/>
        <end position="815"/>
    </location>
</feature>
<dbReference type="Proteomes" id="UP000000689">
    <property type="component" value="Chromosome 3"/>
</dbReference>